<dbReference type="EMBL" id="BNAV01000010">
    <property type="protein sequence ID" value="GHF74184.1"/>
    <property type="molecule type" value="Genomic_DNA"/>
</dbReference>
<evidence type="ECO:0000313" key="2">
    <source>
        <dbReference type="Proteomes" id="UP000658656"/>
    </source>
</evidence>
<dbReference type="Proteomes" id="UP000658656">
    <property type="component" value="Unassembled WGS sequence"/>
</dbReference>
<gene>
    <name evidence="1" type="ORF">GCM10017566_54950</name>
</gene>
<name>A0A8H9M7G8_9PSEU</name>
<protein>
    <submittedName>
        <fullName evidence="1">Uncharacterized protein</fullName>
    </submittedName>
</protein>
<evidence type="ECO:0000313" key="1">
    <source>
        <dbReference type="EMBL" id="GHF74184.1"/>
    </source>
</evidence>
<organism evidence="1 2">
    <name type="scientific">Amycolatopsis bartoniae</name>
    <dbReference type="NCBI Taxonomy" id="941986"/>
    <lineage>
        <taxon>Bacteria</taxon>
        <taxon>Bacillati</taxon>
        <taxon>Actinomycetota</taxon>
        <taxon>Actinomycetes</taxon>
        <taxon>Pseudonocardiales</taxon>
        <taxon>Pseudonocardiaceae</taxon>
        <taxon>Amycolatopsis</taxon>
    </lineage>
</organism>
<keyword evidence="2" id="KW-1185">Reference proteome</keyword>
<sequence length="119" mass="13087">MSALVNKATTRGILMRSAHMSRRQAEAHFDGLDTDYDEVFAVQAHATQRADAEELAAAHTLLDELDAELEAAGLAALVRVPRFLDSRRAGRSRRRVDRTALRSLPTRLDATDLMEGDAA</sequence>
<proteinExistence type="predicted"/>
<reference evidence="1" key="2">
    <citation type="submission" date="2020-09" db="EMBL/GenBank/DDBJ databases">
        <authorList>
            <person name="Sun Q."/>
            <person name="Zhou Y."/>
        </authorList>
    </citation>
    <scope>NUCLEOTIDE SEQUENCE</scope>
    <source>
        <strain evidence="1">CGMCC 4.7679</strain>
    </source>
</reference>
<reference evidence="1" key="1">
    <citation type="journal article" date="2014" name="Int. J. Syst. Evol. Microbiol.">
        <title>Complete genome sequence of Corynebacterium casei LMG S-19264T (=DSM 44701T), isolated from a smear-ripened cheese.</title>
        <authorList>
            <consortium name="US DOE Joint Genome Institute (JGI-PGF)"/>
            <person name="Walter F."/>
            <person name="Albersmeier A."/>
            <person name="Kalinowski J."/>
            <person name="Ruckert C."/>
        </authorList>
    </citation>
    <scope>NUCLEOTIDE SEQUENCE</scope>
    <source>
        <strain evidence="1">CGMCC 4.7679</strain>
    </source>
</reference>
<accession>A0A8H9M7G8</accession>
<dbReference type="AlphaFoldDB" id="A0A8H9M7G8"/>
<comment type="caution">
    <text evidence="1">The sequence shown here is derived from an EMBL/GenBank/DDBJ whole genome shotgun (WGS) entry which is preliminary data.</text>
</comment>